<evidence type="ECO:0008006" key="3">
    <source>
        <dbReference type="Google" id="ProtNLM"/>
    </source>
</evidence>
<dbReference type="EMBL" id="MU069978">
    <property type="protein sequence ID" value="KAF5831093.1"/>
    <property type="molecule type" value="Genomic_DNA"/>
</dbReference>
<evidence type="ECO:0000313" key="1">
    <source>
        <dbReference type="EMBL" id="KAF5831093.1"/>
    </source>
</evidence>
<dbReference type="Proteomes" id="UP000815325">
    <property type="component" value="Unassembled WGS sequence"/>
</dbReference>
<keyword evidence="2" id="KW-1185">Reference proteome</keyword>
<sequence>MPEVPPVTRATCWEDEVNEVDMKKCTGHSEGIVDENQSDDERCVKYKVDEKTTYLTKGRARIQVDVLPIGPEGARVAAVNYFHGIP</sequence>
<comment type="caution">
    <text evidence="1">The sequence shown here is derived from an EMBL/GenBank/DDBJ whole genome shotgun (WGS) entry which is preliminary data.</text>
</comment>
<accession>A0ABQ7G912</accession>
<proteinExistence type="predicted"/>
<evidence type="ECO:0000313" key="2">
    <source>
        <dbReference type="Proteomes" id="UP000815325"/>
    </source>
</evidence>
<name>A0ABQ7G912_DUNSA</name>
<organism evidence="1 2">
    <name type="scientific">Dunaliella salina</name>
    <name type="common">Green alga</name>
    <name type="synonym">Protococcus salinus</name>
    <dbReference type="NCBI Taxonomy" id="3046"/>
    <lineage>
        <taxon>Eukaryota</taxon>
        <taxon>Viridiplantae</taxon>
        <taxon>Chlorophyta</taxon>
        <taxon>core chlorophytes</taxon>
        <taxon>Chlorophyceae</taxon>
        <taxon>CS clade</taxon>
        <taxon>Chlamydomonadales</taxon>
        <taxon>Dunaliellaceae</taxon>
        <taxon>Dunaliella</taxon>
    </lineage>
</organism>
<reference evidence="1" key="1">
    <citation type="submission" date="2017-08" db="EMBL/GenBank/DDBJ databases">
        <authorList>
            <person name="Polle J.E."/>
            <person name="Barry K."/>
            <person name="Cushman J."/>
            <person name="Schmutz J."/>
            <person name="Tran D."/>
            <person name="Hathwaick L.T."/>
            <person name="Yim W.C."/>
            <person name="Jenkins J."/>
            <person name="Mckie-Krisberg Z.M."/>
            <person name="Prochnik S."/>
            <person name="Lindquist E."/>
            <person name="Dockter R.B."/>
            <person name="Adam C."/>
            <person name="Molina H."/>
            <person name="Bunkerborg J."/>
            <person name="Jin E."/>
            <person name="Buchheim M."/>
            <person name="Magnuson J."/>
        </authorList>
    </citation>
    <scope>NUCLEOTIDE SEQUENCE</scope>
    <source>
        <strain evidence="1">CCAP 19/18</strain>
    </source>
</reference>
<gene>
    <name evidence="1" type="ORF">DUNSADRAFT_13624</name>
</gene>
<protein>
    <recommendedName>
        <fullName evidence="3">Encoded protein</fullName>
    </recommendedName>
</protein>